<dbReference type="Gene3D" id="3.10.450.50">
    <property type="match status" value="1"/>
</dbReference>
<organism evidence="2 3">
    <name type="scientific">Fusarium austroafricanum</name>
    <dbReference type="NCBI Taxonomy" id="2364996"/>
    <lineage>
        <taxon>Eukaryota</taxon>
        <taxon>Fungi</taxon>
        <taxon>Dikarya</taxon>
        <taxon>Ascomycota</taxon>
        <taxon>Pezizomycotina</taxon>
        <taxon>Sordariomycetes</taxon>
        <taxon>Hypocreomycetidae</taxon>
        <taxon>Hypocreales</taxon>
        <taxon>Nectriaceae</taxon>
        <taxon>Fusarium</taxon>
        <taxon>Fusarium concolor species complex</taxon>
    </lineage>
</organism>
<gene>
    <name evidence="2" type="ORF">F53441_11442</name>
</gene>
<dbReference type="Proteomes" id="UP000605986">
    <property type="component" value="Unassembled WGS sequence"/>
</dbReference>
<dbReference type="EMBL" id="JAADJG010000577">
    <property type="protein sequence ID" value="KAF4443393.1"/>
    <property type="molecule type" value="Genomic_DNA"/>
</dbReference>
<dbReference type="SUPFAM" id="SSF54427">
    <property type="entry name" value="NTF2-like"/>
    <property type="match status" value="1"/>
</dbReference>
<dbReference type="InterPro" id="IPR032710">
    <property type="entry name" value="NTF2-like_dom_sf"/>
</dbReference>
<protein>
    <recommendedName>
        <fullName evidence="1">SnoaL-like domain-containing protein</fullName>
    </recommendedName>
</protein>
<comment type="caution">
    <text evidence="2">The sequence shown here is derived from an EMBL/GenBank/DDBJ whole genome shotgun (WGS) entry which is preliminary data.</text>
</comment>
<keyword evidence="3" id="KW-1185">Reference proteome</keyword>
<evidence type="ECO:0000313" key="3">
    <source>
        <dbReference type="Proteomes" id="UP000605986"/>
    </source>
</evidence>
<proteinExistence type="predicted"/>
<accession>A0A8H4K608</accession>
<dbReference type="OrthoDB" id="5175824at2759"/>
<sequence length="225" mass="26121">MTTEDVMKRLEALETTIEKLKDSPDAYVQFLNGRFRGKESIRRLFVDRWSNHFVGGRNGPIDGWLLDHLIAQDVVDFQPGTNIAKYRGRTLMSAGTHKSLPAEYPGGYRQWWEGGIYENEYIKEDGVWKIFRLRYHPFWHGSFEQGWKNADQFVPPFTEVYPENKLGPDELCDEVKLWPDCRVIPFHYPHPVTGKQVADEDLQAPKWREPASSAPPARAITDWTV</sequence>
<evidence type="ECO:0000313" key="2">
    <source>
        <dbReference type="EMBL" id="KAF4443393.1"/>
    </source>
</evidence>
<reference evidence="2" key="1">
    <citation type="submission" date="2020-01" db="EMBL/GenBank/DDBJ databases">
        <title>Identification and distribution of gene clusters putatively required for synthesis of sphingolipid metabolism inhibitors in phylogenetically diverse species of the filamentous fungus Fusarium.</title>
        <authorList>
            <person name="Kim H.-S."/>
            <person name="Busman M."/>
            <person name="Brown D.W."/>
            <person name="Divon H."/>
            <person name="Uhlig S."/>
            <person name="Proctor R.H."/>
        </authorList>
    </citation>
    <scope>NUCLEOTIDE SEQUENCE</scope>
    <source>
        <strain evidence="2">NRRL 53441</strain>
    </source>
</reference>
<dbReference type="AlphaFoldDB" id="A0A8H4K608"/>
<dbReference type="Pfam" id="PF13577">
    <property type="entry name" value="SnoaL_4"/>
    <property type="match status" value="1"/>
</dbReference>
<dbReference type="InterPro" id="IPR037401">
    <property type="entry name" value="SnoaL-like"/>
</dbReference>
<evidence type="ECO:0000259" key="1">
    <source>
        <dbReference type="Pfam" id="PF13577"/>
    </source>
</evidence>
<name>A0A8H4K608_9HYPO</name>
<feature type="domain" description="SnoaL-like" evidence="1">
    <location>
        <begin position="24"/>
        <end position="134"/>
    </location>
</feature>